<keyword evidence="1" id="KW-0175">Coiled coil</keyword>
<name>A0A146K0R9_9EUKA</name>
<organism evidence="2">
    <name type="scientific">Trepomonas sp. PC1</name>
    <dbReference type="NCBI Taxonomy" id="1076344"/>
    <lineage>
        <taxon>Eukaryota</taxon>
        <taxon>Metamonada</taxon>
        <taxon>Diplomonadida</taxon>
        <taxon>Hexamitidae</taxon>
        <taxon>Hexamitinae</taxon>
        <taxon>Trepomonas</taxon>
    </lineage>
</organism>
<gene>
    <name evidence="2" type="ORF">TPC1_30990</name>
</gene>
<dbReference type="AlphaFoldDB" id="A0A146K0R9"/>
<evidence type="ECO:0000256" key="1">
    <source>
        <dbReference type="SAM" id="Coils"/>
    </source>
</evidence>
<protein>
    <submittedName>
        <fullName evidence="2">Uncharacterized protein</fullName>
    </submittedName>
</protein>
<feature type="non-terminal residue" evidence="2">
    <location>
        <position position="1"/>
    </location>
</feature>
<proteinExistence type="predicted"/>
<feature type="coiled-coil region" evidence="1">
    <location>
        <begin position="301"/>
        <end position="400"/>
    </location>
</feature>
<sequence length="437" mass="52424">ALALEKLQALEQMNLMNVIQNAQTPKQINDAITEYDNAFQLIEDLFRLIYPDQLSNVQQYREQWKTKKQQHQKFEQLQKQQQQYAQDVKKQSDELNQLNMMIENCKKQTEEVVKQISTQKEQNSQELVQLQSQIDDYELQINQYQEQINKQVEQYKQMQFEKEEEEKQYEIEKQKLTKEIEIYTAKTRELQAELNQLQQTSEKELLQLEKSYQQEVEKFPVQKQQLENEIIQTQQDISAIQQQILQTQPQITDLQQQIQKKKQDYDVFVDEQKQRLKEEAERIMRNGSNIDLQSMSIKIDEQKIQQEKREAEVKMAQINEEIQLLRPKLSRLQNEYQKKLIVFEDLTEQRKEMENEIEILKKKIRREISDEEVMKLQMITKEQQLEINRLKAELNCKQNIQRPGTGMMVKSQVVGQRQELSFSPSRMAYLRGKSGKK</sequence>
<evidence type="ECO:0000313" key="2">
    <source>
        <dbReference type="EMBL" id="JAP89515.1"/>
    </source>
</evidence>
<dbReference type="EMBL" id="GDID01007091">
    <property type="protein sequence ID" value="JAP89515.1"/>
    <property type="molecule type" value="Transcribed_RNA"/>
</dbReference>
<accession>A0A146K0R9</accession>
<feature type="coiled-coil region" evidence="1">
    <location>
        <begin position="67"/>
        <end position="271"/>
    </location>
</feature>
<reference evidence="2" key="1">
    <citation type="submission" date="2015-07" db="EMBL/GenBank/DDBJ databases">
        <title>Adaptation to a free-living lifestyle via gene acquisitions in the diplomonad Trepomonas sp. PC1.</title>
        <authorList>
            <person name="Xu F."/>
            <person name="Jerlstrom-Hultqvist J."/>
            <person name="Kolisko M."/>
            <person name="Simpson A.G.B."/>
            <person name="Roger A.J."/>
            <person name="Svard S.G."/>
            <person name="Andersson J.O."/>
        </authorList>
    </citation>
    <scope>NUCLEOTIDE SEQUENCE</scope>
    <source>
        <strain evidence="2">PC1</strain>
    </source>
</reference>